<dbReference type="SUPFAM" id="SSF50129">
    <property type="entry name" value="GroES-like"/>
    <property type="match status" value="1"/>
</dbReference>
<dbReference type="Gene3D" id="3.90.180.10">
    <property type="entry name" value="Medium-chain alcohol dehydrogenases, catalytic domain"/>
    <property type="match status" value="1"/>
</dbReference>
<sequence>MKAYRIDSGAGIGALQQFERASAPLGADQVRIRVRAVSLNFRDLMIAKGTYLRDPVAPFVPASDAVGEIVEVGAASSLWKVGDRVATSFFPHWLQGAPTPYATRDAFGAVVDGVLAEEIVVSEQSVFAVPAHLDDAQAATLTCAGVTAWNAMFVEAKLQPGASVLLLGTGGVSIWGLQLAKAAGLQAIVTSSSDEKLVRAKALGADATVNYRTTPEWQDEVRALTGGRGVDAVLEVGGKGTLQRSIDAAAMGGTIAVIGGVSGFAGEFDPFALITGAKRLSGIYVGSRGMAEDLSRFVGVNRIVPVVDRVFGFDQARQAYDYLDGGAHFGKVVIQVAG</sequence>
<dbReference type="Pfam" id="PF00107">
    <property type="entry name" value="ADH_zinc_N"/>
    <property type="match status" value="1"/>
</dbReference>
<dbReference type="InterPro" id="IPR011032">
    <property type="entry name" value="GroES-like_sf"/>
</dbReference>
<dbReference type="InterPro" id="IPR036291">
    <property type="entry name" value="NAD(P)-bd_dom_sf"/>
</dbReference>
<feature type="domain" description="Enoyl reductase (ER)" evidence="1">
    <location>
        <begin position="13"/>
        <end position="334"/>
    </location>
</feature>
<dbReference type="AlphaFoldDB" id="A0A0S2FEG9"/>
<dbReference type="KEGG" id="lab:LA76x_3800"/>
<dbReference type="InterPro" id="IPR013149">
    <property type="entry name" value="ADH-like_C"/>
</dbReference>
<protein>
    <submittedName>
        <fullName evidence="2">Zinc-binding dehydrogenase family protein</fullName>
    </submittedName>
</protein>
<dbReference type="RefSeq" id="WP_057918823.1">
    <property type="nucleotide sequence ID" value="NZ_CP011129.1"/>
</dbReference>
<evidence type="ECO:0000259" key="1">
    <source>
        <dbReference type="SMART" id="SM00829"/>
    </source>
</evidence>
<proteinExistence type="predicted"/>
<dbReference type="InterPro" id="IPR052711">
    <property type="entry name" value="Zinc_ADH-like"/>
</dbReference>
<dbReference type="EMBL" id="CP011129">
    <property type="protein sequence ID" value="ALN81922.1"/>
    <property type="molecule type" value="Genomic_DNA"/>
</dbReference>
<dbReference type="GO" id="GO:0016491">
    <property type="term" value="F:oxidoreductase activity"/>
    <property type="evidence" value="ECO:0007669"/>
    <property type="project" value="InterPro"/>
</dbReference>
<dbReference type="PANTHER" id="PTHR45033">
    <property type="match status" value="1"/>
</dbReference>
<accession>A0A0S2FEG9</accession>
<evidence type="ECO:0000313" key="3">
    <source>
        <dbReference type="Proteomes" id="UP000060787"/>
    </source>
</evidence>
<evidence type="ECO:0000313" key="2">
    <source>
        <dbReference type="EMBL" id="ALN81922.1"/>
    </source>
</evidence>
<dbReference type="Pfam" id="PF08240">
    <property type="entry name" value="ADH_N"/>
    <property type="match status" value="1"/>
</dbReference>
<keyword evidence="3" id="KW-1185">Reference proteome</keyword>
<gene>
    <name evidence="2" type="ORF">LA76x_3800</name>
</gene>
<dbReference type="SUPFAM" id="SSF51735">
    <property type="entry name" value="NAD(P)-binding Rossmann-fold domains"/>
    <property type="match status" value="1"/>
</dbReference>
<dbReference type="Gene3D" id="3.40.50.720">
    <property type="entry name" value="NAD(P)-binding Rossmann-like Domain"/>
    <property type="match status" value="1"/>
</dbReference>
<name>A0A0S2FEG9_LYSAN</name>
<reference evidence="2 3" key="1">
    <citation type="journal article" date="2015" name="BMC Genomics">
        <title>Comparative genomics and metabolic profiling of the genus Lysobacter.</title>
        <authorList>
            <person name="de Bruijn I."/>
            <person name="Cheng X."/>
            <person name="de Jager V."/>
            <person name="Exposito R.G."/>
            <person name="Watrous J."/>
            <person name="Patel N."/>
            <person name="Postma J."/>
            <person name="Dorrestein P.C."/>
            <person name="Kobayashi D."/>
            <person name="Raaijmakers J.M."/>
        </authorList>
    </citation>
    <scope>NUCLEOTIDE SEQUENCE [LARGE SCALE GENOMIC DNA]</scope>
    <source>
        <strain evidence="2 3">76</strain>
    </source>
</reference>
<dbReference type="eggNOG" id="COG0604">
    <property type="taxonomic scope" value="Bacteria"/>
</dbReference>
<dbReference type="STRING" id="84531.LA76x_3800"/>
<dbReference type="InterPro" id="IPR020843">
    <property type="entry name" value="ER"/>
</dbReference>
<dbReference type="SMART" id="SM00829">
    <property type="entry name" value="PKS_ER"/>
    <property type="match status" value="1"/>
</dbReference>
<organism evidence="2 3">
    <name type="scientific">Lysobacter antibioticus</name>
    <dbReference type="NCBI Taxonomy" id="84531"/>
    <lineage>
        <taxon>Bacteria</taxon>
        <taxon>Pseudomonadati</taxon>
        <taxon>Pseudomonadota</taxon>
        <taxon>Gammaproteobacteria</taxon>
        <taxon>Lysobacterales</taxon>
        <taxon>Lysobacteraceae</taxon>
        <taxon>Lysobacter</taxon>
    </lineage>
</organism>
<dbReference type="Proteomes" id="UP000060787">
    <property type="component" value="Chromosome"/>
</dbReference>
<dbReference type="CDD" id="cd08276">
    <property type="entry name" value="MDR7"/>
    <property type="match status" value="1"/>
</dbReference>
<dbReference type="PANTHER" id="PTHR45033:SF2">
    <property type="entry name" value="ZINC-TYPE ALCOHOL DEHYDROGENASE-LIKE PROTEIN C1773.06C"/>
    <property type="match status" value="1"/>
</dbReference>
<dbReference type="InterPro" id="IPR013154">
    <property type="entry name" value="ADH-like_N"/>
</dbReference>
<dbReference type="PATRIC" id="fig|84531.8.peg.3817"/>